<dbReference type="Gene3D" id="2.60.40.640">
    <property type="match status" value="2"/>
</dbReference>
<dbReference type="GO" id="GO:0070086">
    <property type="term" value="P:ubiquitin-dependent endocytosis"/>
    <property type="evidence" value="ECO:0007669"/>
    <property type="project" value="TreeGrafter"/>
</dbReference>
<dbReference type="GO" id="GO:0005886">
    <property type="term" value="C:plasma membrane"/>
    <property type="evidence" value="ECO:0007669"/>
    <property type="project" value="TreeGrafter"/>
</dbReference>
<dbReference type="PANTHER" id="PTHR11188:SF17">
    <property type="entry name" value="FI21816P1"/>
    <property type="match status" value="1"/>
</dbReference>
<dbReference type="PANTHER" id="PTHR11188">
    <property type="entry name" value="ARRESTIN DOMAIN CONTAINING PROTEIN"/>
    <property type="match status" value="1"/>
</dbReference>
<dbReference type="VEuPathDB" id="FungiDB:MUCCIDRAFT_109796"/>
<dbReference type="GO" id="GO:0030674">
    <property type="term" value="F:protein-macromolecule adaptor activity"/>
    <property type="evidence" value="ECO:0007669"/>
    <property type="project" value="TreeGrafter"/>
</dbReference>
<dbReference type="SUPFAM" id="SSF81296">
    <property type="entry name" value="E set domains"/>
    <property type="match status" value="1"/>
</dbReference>
<dbReference type="InterPro" id="IPR014756">
    <property type="entry name" value="Ig_E-set"/>
</dbReference>
<dbReference type="Pfam" id="PF00339">
    <property type="entry name" value="Arrestin_N"/>
    <property type="match status" value="1"/>
</dbReference>
<dbReference type="STRING" id="747725.A0A168KZ65"/>
<dbReference type="OrthoDB" id="2333384at2759"/>
<accession>A0A168KZ65</accession>
<dbReference type="EMBL" id="AMYB01000004">
    <property type="protein sequence ID" value="OAD02945.1"/>
    <property type="molecule type" value="Genomic_DNA"/>
</dbReference>
<dbReference type="InterPro" id="IPR011022">
    <property type="entry name" value="Arrestin_C-like"/>
</dbReference>
<dbReference type="GO" id="GO:0005829">
    <property type="term" value="C:cytosol"/>
    <property type="evidence" value="ECO:0007669"/>
    <property type="project" value="TreeGrafter"/>
</dbReference>
<comment type="caution">
    <text evidence="3">The sequence shown here is derived from an EMBL/GenBank/DDBJ whole genome shotgun (WGS) entry which is preliminary data.</text>
</comment>
<proteinExistence type="predicted"/>
<dbReference type="InterPro" id="IPR050357">
    <property type="entry name" value="Arrestin_domain-protein"/>
</dbReference>
<evidence type="ECO:0000313" key="3">
    <source>
        <dbReference type="EMBL" id="OAD02945.1"/>
    </source>
</evidence>
<feature type="region of interest" description="Disordered" evidence="1">
    <location>
        <begin position="414"/>
        <end position="457"/>
    </location>
</feature>
<dbReference type="InterPro" id="IPR014752">
    <property type="entry name" value="Arrestin-like_C"/>
</dbReference>
<reference evidence="3 4" key="1">
    <citation type="submission" date="2015-06" db="EMBL/GenBank/DDBJ databases">
        <title>Expansion of signal transduction pathways in fungi by whole-genome duplication.</title>
        <authorList>
            <consortium name="DOE Joint Genome Institute"/>
            <person name="Corrochano L.M."/>
            <person name="Kuo A."/>
            <person name="Marcet-Houben M."/>
            <person name="Polaino S."/>
            <person name="Salamov A."/>
            <person name="Villalobos J.M."/>
            <person name="Alvarez M.I."/>
            <person name="Avalos J."/>
            <person name="Benito E.P."/>
            <person name="Benoit I."/>
            <person name="Burger G."/>
            <person name="Camino L.P."/>
            <person name="Canovas D."/>
            <person name="Cerda-Olmedo E."/>
            <person name="Cheng J.-F."/>
            <person name="Dominguez A."/>
            <person name="Elias M."/>
            <person name="Eslava A.P."/>
            <person name="Glaser F."/>
            <person name="Grimwood J."/>
            <person name="Gutierrez G."/>
            <person name="Heitman J."/>
            <person name="Henrissat B."/>
            <person name="Iturriaga E.A."/>
            <person name="Lang B.F."/>
            <person name="Lavin J.L."/>
            <person name="Lee S."/>
            <person name="Li W."/>
            <person name="Lindquist E."/>
            <person name="Lopez-Garcia S."/>
            <person name="Luque E.M."/>
            <person name="Marcos A.T."/>
            <person name="Martin J."/>
            <person name="Mccluskey K."/>
            <person name="Medina H.R."/>
            <person name="Miralles-Duran A."/>
            <person name="Miyazaki A."/>
            <person name="Munoz-Torres E."/>
            <person name="Oguiza J.A."/>
            <person name="Ohm R."/>
            <person name="Olmedo M."/>
            <person name="Orejas M."/>
            <person name="Ortiz-Castellanos L."/>
            <person name="Pisabarro A.G."/>
            <person name="Rodriguez-Romero J."/>
            <person name="Ruiz-Herrera J."/>
            <person name="Ruiz-Vazquez R."/>
            <person name="Sanz C."/>
            <person name="Schackwitz W."/>
            <person name="Schmutz J."/>
            <person name="Shahriari M."/>
            <person name="Shelest E."/>
            <person name="Silva-Franco F."/>
            <person name="Soanes D."/>
            <person name="Syed K."/>
            <person name="Tagua V.G."/>
            <person name="Talbot N.J."/>
            <person name="Thon M."/>
            <person name="De Vries R.P."/>
            <person name="Wiebenga A."/>
            <person name="Yadav J.S."/>
            <person name="Braun E.L."/>
            <person name="Baker S."/>
            <person name="Garre V."/>
            <person name="Horwitz B."/>
            <person name="Torres-Martinez S."/>
            <person name="Idnurm A."/>
            <person name="Herrera-Estrella A."/>
            <person name="Gabaldon T."/>
            <person name="Grigoriev I.V."/>
        </authorList>
    </citation>
    <scope>NUCLEOTIDE SEQUENCE [LARGE SCALE GENOMIC DNA]</scope>
    <source>
        <strain evidence="3 4">CBS 277.49</strain>
    </source>
</reference>
<dbReference type="AlphaFoldDB" id="A0A168KZ65"/>
<gene>
    <name evidence="3" type="ORF">MUCCIDRAFT_109796</name>
</gene>
<dbReference type="SMART" id="SM01017">
    <property type="entry name" value="Arrestin_C"/>
    <property type="match status" value="1"/>
</dbReference>
<name>A0A168KZ65_MUCCL</name>
<keyword evidence="4" id="KW-1185">Reference proteome</keyword>
<dbReference type="GO" id="GO:0031625">
    <property type="term" value="F:ubiquitin protein ligase binding"/>
    <property type="evidence" value="ECO:0007669"/>
    <property type="project" value="TreeGrafter"/>
</dbReference>
<sequence>MISAFGKSIDLKINVQSDEIVLLGHANEAAGKMLQGSLILNISEPIKVKSVNLSFVGKMKVSWSEGAGHHQHYHKQERTILSHAWEFVKPQLISRTSNSSQNTTPHKKSTILSAGQHKWDFELLLPGNLAQTLDSDVGSVSYRLKATIERSAFVQNTIKKRNIRIVRCILPSQFELVQSLEIHNTWAQKMVYDISVPSKLYAFNDTIPISFKILPIASHLRVHAIMASIKEYCTYTANGHTKTDTRIVRLVRVDHPFSEAVSTTTSPPTWDRVLDLPVPSKSPVIFADADSELIRIRHRLKFVISLANADGHISELRCAVQIIVVESFAVTEELTTLPAYDESWRSVPYDPHVVEQLRTRTSISEAGTNEPILPAAVGLSSTRELQDSRQPVSITGWSRMLSLSSAVAVPDRISEELEERSSSELTTHSRPVTIPGSNSGSRHHSRRPSMDFEESSAGGDLELLEENSSSPSRPLWWNGVDLGKVPSYRSVSTLNQDLFSASLPPAYDSLAAAFANASPRRH</sequence>
<evidence type="ECO:0000256" key="1">
    <source>
        <dbReference type="SAM" id="MobiDB-lite"/>
    </source>
</evidence>
<feature type="domain" description="Arrestin C-terminal-like" evidence="2">
    <location>
        <begin position="186"/>
        <end position="327"/>
    </location>
</feature>
<dbReference type="InterPro" id="IPR011021">
    <property type="entry name" value="Arrestin-like_N"/>
</dbReference>
<evidence type="ECO:0000313" key="4">
    <source>
        <dbReference type="Proteomes" id="UP000077051"/>
    </source>
</evidence>
<feature type="compositionally biased region" description="Low complexity" evidence="1">
    <location>
        <begin position="423"/>
        <end position="440"/>
    </location>
</feature>
<evidence type="ECO:0000259" key="2">
    <source>
        <dbReference type="SMART" id="SM01017"/>
    </source>
</evidence>
<dbReference type="Proteomes" id="UP000077051">
    <property type="component" value="Unassembled WGS sequence"/>
</dbReference>
<organism evidence="3 4">
    <name type="scientific">Mucor lusitanicus CBS 277.49</name>
    <dbReference type="NCBI Taxonomy" id="747725"/>
    <lineage>
        <taxon>Eukaryota</taxon>
        <taxon>Fungi</taxon>
        <taxon>Fungi incertae sedis</taxon>
        <taxon>Mucoromycota</taxon>
        <taxon>Mucoromycotina</taxon>
        <taxon>Mucoromycetes</taxon>
        <taxon>Mucorales</taxon>
        <taxon>Mucorineae</taxon>
        <taxon>Mucoraceae</taxon>
        <taxon>Mucor</taxon>
    </lineage>
</organism>
<dbReference type="Pfam" id="PF02752">
    <property type="entry name" value="Arrestin_C"/>
    <property type="match status" value="1"/>
</dbReference>
<protein>
    <recommendedName>
        <fullName evidence="2">Arrestin C-terminal-like domain-containing protein</fullName>
    </recommendedName>
</protein>